<comment type="caution">
    <text evidence="1">The sequence shown here is derived from an EMBL/GenBank/DDBJ whole genome shotgun (WGS) entry which is preliminary data.</text>
</comment>
<proteinExistence type="predicted"/>
<gene>
    <name evidence="1" type="ORF">MERR_LOCUS14685</name>
</gene>
<dbReference type="EMBL" id="CACVBM020001056">
    <property type="protein sequence ID" value="CAA7027450.1"/>
    <property type="molecule type" value="Genomic_DNA"/>
</dbReference>
<dbReference type="Proteomes" id="UP000467841">
    <property type="component" value="Unassembled WGS sequence"/>
</dbReference>
<accession>A0A6D2IBR9</accession>
<evidence type="ECO:0000313" key="1">
    <source>
        <dbReference type="EMBL" id="CAA7027450.1"/>
    </source>
</evidence>
<dbReference type="AlphaFoldDB" id="A0A6D2IBR9"/>
<evidence type="ECO:0000313" key="2">
    <source>
        <dbReference type="Proteomes" id="UP000467841"/>
    </source>
</evidence>
<keyword evidence="2" id="KW-1185">Reference proteome</keyword>
<reference evidence="1" key="1">
    <citation type="submission" date="2020-01" db="EMBL/GenBank/DDBJ databases">
        <authorList>
            <person name="Mishra B."/>
        </authorList>
    </citation>
    <scope>NUCLEOTIDE SEQUENCE [LARGE SCALE GENOMIC DNA]</scope>
</reference>
<sequence length="100" mass="11569">MASSSIDEFSSTADISSIVRSKSHRRRLNGVIINRRASFYRQYHSRRRANSIVRSKSHRRRSNGVIINRRSLTAEIEIPFRGFGSVEESSRGIYSLRRVD</sequence>
<organism evidence="1 2">
    <name type="scientific">Microthlaspi erraticum</name>
    <dbReference type="NCBI Taxonomy" id="1685480"/>
    <lineage>
        <taxon>Eukaryota</taxon>
        <taxon>Viridiplantae</taxon>
        <taxon>Streptophyta</taxon>
        <taxon>Embryophyta</taxon>
        <taxon>Tracheophyta</taxon>
        <taxon>Spermatophyta</taxon>
        <taxon>Magnoliopsida</taxon>
        <taxon>eudicotyledons</taxon>
        <taxon>Gunneridae</taxon>
        <taxon>Pentapetalae</taxon>
        <taxon>rosids</taxon>
        <taxon>malvids</taxon>
        <taxon>Brassicales</taxon>
        <taxon>Brassicaceae</taxon>
        <taxon>Coluteocarpeae</taxon>
        <taxon>Microthlaspi</taxon>
    </lineage>
</organism>
<name>A0A6D2IBR9_9BRAS</name>
<protein>
    <submittedName>
        <fullName evidence="1">Uncharacterized protein</fullName>
    </submittedName>
</protein>